<comment type="caution">
    <text evidence="1">The sequence shown here is derived from an EMBL/GenBank/DDBJ whole genome shotgun (WGS) entry which is preliminary data.</text>
</comment>
<dbReference type="Proteomes" id="UP001058974">
    <property type="component" value="Chromosome 3"/>
</dbReference>
<evidence type="ECO:0000313" key="2">
    <source>
        <dbReference type="Proteomes" id="UP001058974"/>
    </source>
</evidence>
<dbReference type="AlphaFoldDB" id="A0A9D4XPY5"/>
<evidence type="ECO:0000313" key="1">
    <source>
        <dbReference type="EMBL" id="KAI5424979.1"/>
    </source>
</evidence>
<organism evidence="1 2">
    <name type="scientific">Pisum sativum</name>
    <name type="common">Garden pea</name>
    <name type="synonym">Lathyrus oleraceus</name>
    <dbReference type="NCBI Taxonomy" id="3888"/>
    <lineage>
        <taxon>Eukaryota</taxon>
        <taxon>Viridiplantae</taxon>
        <taxon>Streptophyta</taxon>
        <taxon>Embryophyta</taxon>
        <taxon>Tracheophyta</taxon>
        <taxon>Spermatophyta</taxon>
        <taxon>Magnoliopsida</taxon>
        <taxon>eudicotyledons</taxon>
        <taxon>Gunneridae</taxon>
        <taxon>Pentapetalae</taxon>
        <taxon>rosids</taxon>
        <taxon>fabids</taxon>
        <taxon>Fabales</taxon>
        <taxon>Fabaceae</taxon>
        <taxon>Papilionoideae</taxon>
        <taxon>50 kb inversion clade</taxon>
        <taxon>NPAAA clade</taxon>
        <taxon>Hologalegina</taxon>
        <taxon>IRL clade</taxon>
        <taxon>Fabeae</taxon>
        <taxon>Lathyrus</taxon>
    </lineage>
</organism>
<dbReference type="EMBL" id="JAMSHJ010000003">
    <property type="protein sequence ID" value="KAI5424979.1"/>
    <property type="molecule type" value="Genomic_DNA"/>
</dbReference>
<sequence>MTASLFLYQICPVCDEKFGEDVIRTVKNSSFEITHSPALNMGKKPALRGNKHDRMFGSALYEHDMTNAPDVTAAKSFVGADAPNTGGNEGNEQDVEERSKRAAYFQELFMSALFSE</sequence>
<accession>A0A9D4XPY5</accession>
<gene>
    <name evidence="1" type="ORF">KIW84_030960</name>
</gene>
<keyword evidence="2" id="KW-1185">Reference proteome</keyword>
<reference evidence="1 2" key="1">
    <citation type="journal article" date="2022" name="Nat. Genet.">
        <title>Improved pea reference genome and pan-genome highlight genomic features and evolutionary characteristics.</title>
        <authorList>
            <person name="Yang T."/>
            <person name="Liu R."/>
            <person name="Luo Y."/>
            <person name="Hu S."/>
            <person name="Wang D."/>
            <person name="Wang C."/>
            <person name="Pandey M.K."/>
            <person name="Ge S."/>
            <person name="Xu Q."/>
            <person name="Li N."/>
            <person name="Li G."/>
            <person name="Huang Y."/>
            <person name="Saxena R.K."/>
            <person name="Ji Y."/>
            <person name="Li M."/>
            <person name="Yan X."/>
            <person name="He Y."/>
            <person name="Liu Y."/>
            <person name="Wang X."/>
            <person name="Xiang C."/>
            <person name="Varshney R.K."/>
            <person name="Ding H."/>
            <person name="Gao S."/>
            <person name="Zong X."/>
        </authorList>
    </citation>
    <scope>NUCLEOTIDE SEQUENCE [LARGE SCALE GENOMIC DNA]</scope>
    <source>
        <strain evidence="1 2">cv. Zhongwan 6</strain>
    </source>
</reference>
<proteinExistence type="predicted"/>
<name>A0A9D4XPY5_PEA</name>
<protein>
    <submittedName>
        <fullName evidence="1">Uncharacterized protein</fullName>
    </submittedName>
</protein>
<dbReference type="Gramene" id="Psat03G0096000-T1">
    <property type="protein sequence ID" value="KAI5424979.1"/>
    <property type="gene ID" value="KIW84_030960"/>
</dbReference>